<dbReference type="Pfam" id="PF02687">
    <property type="entry name" value="FtsX"/>
    <property type="match status" value="1"/>
</dbReference>
<keyword evidence="9" id="KW-1185">Reference proteome</keyword>
<evidence type="ECO:0000256" key="2">
    <source>
        <dbReference type="ARBA" id="ARBA00022475"/>
    </source>
</evidence>
<dbReference type="PANTHER" id="PTHR30572">
    <property type="entry name" value="MEMBRANE COMPONENT OF TRANSPORTER-RELATED"/>
    <property type="match status" value="1"/>
</dbReference>
<dbReference type="InterPro" id="IPR003838">
    <property type="entry name" value="ABC3_permease_C"/>
</dbReference>
<name>A0A3M9N6X8_9BACT</name>
<dbReference type="EMBL" id="RJJR01000019">
    <property type="protein sequence ID" value="RNI33541.1"/>
    <property type="molecule type" value="Genomic_DNA"/>
</dbReference>
<dbReference type="PANTHER" id="PTHR30572:SF18">
    <property type="entry name" value="ABC-TYPE MACROLIDE FAMILY EXPORT SYSTEM PERMEASE COMPONENT 2"/>
    <property type="match status" value="1"/>
</dbReference>
<evidence type="ECO:0000313" key="9">
    <source>
        <dbReference type="Proteomes" id="UP000267223"/>
    </source>
</evidence>
<dbReference type="AlphaFoldDB" id="A0A3M9N6X8"/>
<evidence type="ECO:0000259" key="7">
    <source>
        <dbReference type="Pfam" id="PF02687"/>
    </source>
</evidence>
<organism evidence="8 9">
    <name type="scientific">Hanamia caeni</name>
    <dbReference type="NCBI Taxonomy" id="2294116"/>
    <lineage>
        <taxon>Bacteria</taxon>
        <taxon>Pseudomonadati</taxon>
        <taxon>Bacteroidota</taxon>
        <taxon>Chitinophagia</taxon>
        <taxon>Chitinophagales</taxon>
        <taxon>Chitinophagaceae</taxon>
        <taxon>Hanamia</taxon>
    </lineage>
</organism>
<keyword evidence="2" id="KW-1003">Cell membrane</keyword>
<feature type="transmembrane region" description="Helical" evidence="6">
    <location>
        <begin position="155"/>
        <end position="176"/>
    </location>
</feature>
<evidence type="ECO:0000256" key="4">
    <source>
        <dbReference type="ARBA" id="ARBA00022989"/>
    </source>
</evidence>
<gene>
    <name evidence="8" type="ORF">EFY79_19065</name>
</gene>
<evidence type="ECO:0000256" key="3">
    <source>
        <dbReference type="ARBA" id="ARBA00022692"/>
    </source>
</evidence>
<comment type="caution">
    <text evidence="8">The sequence shown here is derived from an EMBL/GenBank/DDBJ whole genome shotgun (WGS) entry which is preliminary data.</text>
</comment>
<evidence type="ECO:0000256" key="5">
    <source>
        <dbReference type="ARBA" id="ARBA00023136"/>
    </source>
</evidence>
<keyword evidence="3 6" id="KW-0812">Transmembrane</keyword>
<keyword evidence="5 6" id="KW-0472">Membrane</keyword>
<feature type="transmembrane region" description="Helical" evidence="6">
    <location>
        <begin position="204"/>
        <end position="222"/>
    </location>
</feature>
<reference evidence="8 9" key="1">
    <citation type="submission" date="2018-11" db="EMBL/GenBank/DDBJ databases">
        <title>Draft genome sequence of Ferruginibacter sp. BO-59.</title>
        <authorList>
            <person name="Im W.T."/>
        </authorList>
    </citation>
    <scope>NUCLEOTIDE SEQUENCE [LARGE SCALE GENOMIC DNA]</scope>
    <source>
        <strain evidence="8 9">BO-59</strain>
    </source>
</reference>
<evidence type="ECO:0000256" key="6">
    <source>
        <dbReference type="SAM" id="Phobius"/>
    </source>
</evidence>
<dbReference type="GO" id="GO:0005886">
    <property type="term" value="C:plasma membrane"/>
    <property type="evidence" value="ECO:0007669"/>
    <property type="project" value="UniProtKB-SubCell"/>
</dbReference>
<comment type="subcellular location">
    <subcellularLocation>
        <location evidence="1">Cell membrane</location>
        <topology evidence="1">Multi-pass membrane protein</topology>
    </subcellularLocation>
</comment>
<dbReference type="GO" id="GO:0022857">
    <property type="term" value="F:transmembrane transporter activity"/>
    <property type="evidence" value="ECO:0007669"/>
    <property type="project" value="TreeGrafter"/>
</dbReference>
<feature type="domain" description="ABC3 transporter permease C-terminal" evidence="7">
    <location>
        <begin position="155"/>
        <end position="268"/>
    </location>
</feature>
<evidence type="ECO:0000313" key="8">
    <source>
        <dbReference type="EMBL" id="RNI33541.1"/>
    </source>
</evidence>
<sequence length="275" mass="30733">MNMIFTGLLVGNDFTKTMGIKVLKGKDFTGTPADSSYVLLNEAAVTAMDVKDPIEMKIRYGRKSEEYTVLGIVGNLVQESPFKPVDPMIILYKQQNAGIISVRLNDGVTPQKALSSIRPIFKKYNPGFAFDYSFADKEFEKKFINENLISKLSNLFAALAIFICCIGLAGLAAFTIEKRIREIGIRKVLGASVQQLILLISKEFLRLVLIAFLIAVPVSWWVMHNWLQKYEYRISISIWMFAIVGAVILLLTLAVVSANTLKAATRNPVKSLRTE</sequence>
<evidence type="ECO:0000256" key="1">
    <source>
        <dbReference type="ARBA" id="ARBA00004651"/>
    </source>
</evidence>
<dbReference type="InterPro" id="IPR050250">
    <property type="entry name" value="Macrolide_Exporter_MacB"/>
</dbReference>
<keyword evidence="4 6" id="KW-1133">Transmembrane helix</keyword>
<accession>A0A3M9N6X8</accession>
<proteinExistence type="predicted"/>
<dbReference type="Proteomes" id="UP000267223">
    <property type="component" value="Unassembled WGS sequence"/>
</dbReference>
<protein>
    <submittedName>
        <fullName evidence="8">FtsX-like permease family protein</fullName>
    </submittedName>
</protein>
<feature type="transmembrane region" description="Helical" evidence="6">
    <location>
        <begin position="234"/>
        <end position="256"/>
    </location>
</feature>